<evidence type="ECO:0000256" key="7">
    <source>
        <dbReference type="PROSITE-ProRule" id="PRU01091"/>
    </source>
</evidence>
<evidence type="ECO:0000256" key="8">
    <source>
        <dbReference type="SAM" id="MobiDB-lite"/>
    </source>
</evidence>
<dbReference type="InterPro" id="IPR001867">
    <property type="entry name" value="OmpR/PhoB-type_DNA-bd"/>
</dbReference>
<organism evidence="10 11">
    <name type="scientific">Streptomyces liliiviolaceus</name>
    <dbReference type="NCBI Taxonomy" id="2823109"/>
    <lineage>
        <taxon>Bacteria</taxon>
        <taxon>Bacillati</taxon>
        <taxon>Actinomycetota</taxon>
        <taxon>Actinomycetes</taxon>
        <taxon>Kitasatosporales</taxon>
        <taxon>Streptomycetaceae</taxon>
        <taxon>Streptomyces</taxon>
    </lineage>
</organism>
<feature type="DNA-binding region" description="OmpR/PhoB-type" evidence="7">
    <location>
        <begin position="51"/>
        <end position="157"/>
    </location>
</feature>
<sequence length="1061" mass="113419">MVPPPGSSLGDRRRSSTGHRPDSSAWAACVGGNVVGRLSPSASHAWGVWGRSVRGCGRVIQLRLLGPVELVAGERAVEIGPPQRRAVLAALAVDAGRPVTAGVLIQRVWGVSPPDGARRALHAHIARLRRLCEQTANDAGDVQLCLVRRSGGYLLQAPPDQVDVLRFRRLADRARETGRTDDDRAALLREALRLWRGEPLADVGGQWAERVREAWRRQYVDITVGWAAVESRVGDPLTVIGPLTDLLDEFPLVEPLAETLIRALHAAGRGAEALDRFATVRRRLAEELGADPGPGLREAHRTILRGNPPAPARRTAHRQTSEPDPYAHLPARPSPESAPDPSPEPSPEPSPVTVRWPGAVPAQLPMGVRSFTGRADELAELDMVFASAAVEPSAVVISALSGTAGVGKTALAVHWARRAQAAFPDGQLYVNLRGFGSDGSVMSPAEAVRGFLDAFGVPPARVPVGLEAQTGLYRSLLAGRRVLVVLDNARDAEQVRPLLPGAPGCLALVTSRRLLTGLAVAEGAHLLTVDLLTPGQARELLTGRLGVSRVNAERAAVGEIVGRCAGLPLALAIVGARAAARPRFPLAALAEELRRTDNRLDALDGGEAPSQVRAVFSWSYEALSPGAARLFRLLGLHPGPDAALPAIAALAGIPASRAAALLAELVGGHLLTEHAPGRYTFHDLLRVYAAELVDTIDSGRERHTALHRLLDHCLHTAHTADVLLTPQPNPVPLPAAVPGAAPEALTDHEQAQAWFAAEHTVLVAAVEQACASGFDRHGWQLAAALTTFLDRHGYWRVLAALQTSALEAAHRQGDHAGLAGAHRGLGLALDRLDRVEDARRHYLLALGLFAELGSDAGQARTHQHLARMSAAQGSPQRALDHAGHSLRHYRAAADRAGQSAALNHIGWLNAQLGEHHEALVHCRQALDLAQETGDLNGQAHTWDSLGYIQHHLGRHAEAVDCYRQAVDLFHRTGDRQSEAAGLLCLGDIHRVTARPDAARTAWTRALMLTDELALPDTDPLRTELRTRLDGRPEPAFGPPEQPSQPAVRTVPVRVVPETSTP</sequence>
<proteinExistence type="inferred from homology"/>
<dbReference type="PANTHER" id="PTHR35807:SF1">
    <property type="entry name" value="TRANSCRIPTIONAL REGULATOR REDD"/>
    <property type="match status" value="1"/>
</dbReference>
<evidence type="ECO:0000256" key="5">
    <source>
        <dbReference type="ARBA" id="ARBA00023163"/>
    </source>
</evidence>
<dbReference type="Gene3D" id="3.40.50.300">
    <property type="entry name" value="P-loop containing nucleotide triphosphate hydrolases"/>
    <property type="match status" value="1"/>
</dbReference>
<feature type="region of interest" description="Disordered" evidence="8">
    <location>
        <begin position="289"/>
        <end position="357"/>
    </location>
</feature>
<name>A0A940Y3C0_9ACTN</name>
<dbReference type="AlphaFoldDB" id="A0A940Y3C0"/>
<dbReference type="Gene3D" id="1.25.40.10">
    <property type="entry name" value="Tetratricopeptide repeat domain"/>
    <property type="match status" value="2"/>
</dbReference>
<evidence type="ECO:0000256" key="1">
    <source>
        <dbReference type="ARBA" id="ARBA00005820"/>
    </source>
</evidence>
<dbReference type="CDD" id="cd15831">
    <property type="entry name" value="BTAD"/>
    <property type="match status" value="1"/>
</dbReference>
<feature type="region of interest" description="Disordered" evidence="8">
    <location>
        <begin position="1027"/>
        <end position="1061"/>
    </location>
</feature>
<reference evidence="10 11" key="1">
    <citation type="submission" date="2021-04" db="EMBL/GenBank/DDBJ databases">
        <authorList>
            <person name="Tang X."/>
            <person name="Zhou X."/>
            <person name="Chen X."/>
            <person name="Cernava T."/>
            <person name="Zhang C."/>
        </authorList>
    </citation>
    <scope>NUCLEOTIDE SEQUENCE [LARGE SCALE GENOMIC DNA]</scope>
    <source>
        <strain evidence="10 11">BH-SS-21</strain>
    </source>
</reference>
<feature type="region of interest" description="Disordered" evidence="8">
    <location>
        <begin position="1"/>
        <end position="24"/>
    </location>
</feature>
<dbReference type="InterPro" id="IPR011990">
    <property type="entry name" value="TPR-like_helical_dom_sf"/>
</dbReference>
<dbReference type="SMART" id="SM01043">
    <property type="entry name" value="BTAD"/>
    <property type="match status" value="1"/>
</dbReference>
<protein>
    <submittedName>
        <fullName evidence="10">Tetratricopeptide repeat protein</fullName>
    </submittedName>
</protein>
<dbReference type="GO" id="GO:0003677">
    <property type="term" value="F:DNA binding"/>
    <property type="evidence" value="ECO:0007669"/>
    <property type="project" value="UniProtKB-UniRule"/>
</dbReference>
<keyword evidence="5" id="KW-0804">Transcription</keyword>
<dbReference type="Proteomes" id="UP000677413">
    <property type="component" value="Unassembled WGS sequence"/>
</dbReference>
<accession>A0A940Y3C0</accession>
<evidence type="ECO:0000259" key="9">
    <source>
        <dbReference type="PROSITE" id="PS51755"/>
    </source>
</evidence>
<dbReference type="Pfam" id="PF03704">
    <property type="entry name" value="BTAD"/>
    <property type="match status" value="1"/>
</dbReference>
<dbReference type="InterPro" id="IPR016032">
    <property type="entry name" value="Sig_transdc_resp-reg_C-effctor"/>
</dbReference>
<dbReference type="SUPFAM" id="SSF48452">
    <property type="entry name" value="TPR-like"/>
    <property type="match status" value="3"/>
</dbReference>
<feature type="compositionally biased region" description="Basic and acidic residues" evidence="8">
    <location>
        <begin position="10"/>
        <end position="22"/>
    </location>
</feature>
<dbReference type="InterPro" id="IPR027417">
    <property type="entry name" value="P-loop_NTPase"/>
</dbReference>
<feature type="compositionally biased region" description="Low complexity" evidence="8">
    <location>
        <begin position="1047"/>
        <end position="1061"/>
    </location>
</feature>
<dbReference type="PROSITE" id="PS51755">
    <property type="entry name" value="OMPR_PHOB"/>
    <property type="match status" value="1"/>
</dbReference>
<dbReference type="GO" id="GO:0006355">
    <property type="term" value="P:regulation of DNA-templated transcription"/>
    <property type="evidence" value="ECO:0007669"/>
    <property type="project" value="InterPro"/>
</dbReference>
<dbReference type="EMBL" id="JAGPYQ010000002">
    <property type="protein sequence ID" value="MBQ0854881.1"/>
    <property type="molecule type" value="Genomic_DNA"/>
</dbReference>
<dbReference type="GO" id="GO:0043531">
    <property type="term" value="F:ADP binding"/>
    <property type="evidence" value="ECO:0007669"/>
    <property type="project" value="InterPro"/>
</dbReference>
<dbReference type="Pfam" id="PF13424">
    <property type="entry name" value="TPR_12"/>
    <property type="match status" value="1"/>
</dbReference>
<dbReference type="SMART" id="SM00862">
    <property type="entry name" value="Trans_reg_C"/>
    <property type="match status" value="1"/>
</dbReference>
<evidence type="ECO:0000256" key="3">
    <source>
        <dbReference type="ARBA" id="ARBA00023015"/>
    </source>
</evidence>
<dbReference type="PRINTS" id="PR00364">
    <property type="entry name" value="DISEASERSIST"/>
</dbReference>
<evidence type="ECO:0000256" key="6">
    <source>
        <dbReference type="PROSITE-ProRule" id="PRU00339"/>
    </source>
</evidence>
<keyword evidence="2" id="KW-0902">Two-component regulatory system</keyword>
<keyword evidence="6" id="KW-0802">TPR repeat</keyword>
<comment type="similarity">
    <text evidence="1">Belongs to the AfsR/DnrI/RedD regulatory family.</text>
</comment>
<feature type="domain" description="OmpR/PhoB-type" evidence="9">
    <location>
        <begin position="51"/>
        <end position="157"/>
    </location>
</feature>
<dbReference type="PROSITE" id="PS50005">
    <property type="entry name" value="TPR"/>
    <property type="match status" value="1"/>
</dbReference>
<feature type="region of interest" description="Disordered" evidence="8">
    <location>
        <begin position="861"/>
        <end position="882"/>
    </location>
</feature>
<evidence type="ECO:0000313" key="11">
    <source>
        <dbReference type="Proteomes" id="UP000677413"/>
    </source>
</evidence>
<dbReference type="PANTHER" id="PTHR35807">
    <property type="entry name" value="TRANSCRIPTIONAL REGULATOR REDD-RELATED"/>
    <property type="match status" value="1"/>
</dbReference>
<keyword evidence="11" id="KW-1185">Reference proteome</keyword>
<gene>
    <name evidence="10" type="ORF">J8N05_42730</name>
</gene>
<dbReference type="GO" id="GO:0000160">
    <property type="term" value="P:phosphorelay signal transduction system"/>
    <property type="evidence" value="ECO:0007669"/>
    <property type="project" value="UniProtKB-KW"/>
</dbReference>
<dbReference type="SUPFAM" id="SSF46894">
    <property type="entry name" value="C-terminal effector domain of the bipartite response regulators"/>
    <property type="match status" value="1"/>
</dbReference>
<dbReference type="Pfam" id="PF00486">
    <property type="entry name" value="Trans_reg_C"/>
    <property type="match status" value="1"/>
</dbReference>
<dbReference type="InterPro" id="IPR051677">
    <property type="entry name" value="AfsR-DnrI-RedD_regulator"/>
</dbReference>
<keyword evidence="4 7" id="KW-0238">DNA-binding</keyword>
<dbReference type="InterPro" id="IPR019734">
    <property type="entry name" value="TPR_rpt"/>
</dbReference>
<feature type="repeat" description="TPR" evidence="6">
    <location>
        <begin position="939"/>
        <end position="972"/>
    </location>
</feature>
<evidence type="ECO:0000256" key="4">
    <source>
        <dbReference type="ARBA" id="ARBA00023125"/>
    </source>
</evidence>
<comment type="caution">
    <text evidence="10">The sequence shown here is derived from an EMBL/GenBank/DDBJ whole genome shotgun (WGS) entry which is preliminary data.</text>
</comment>
<dbReference type="SUPFAM" id="SSF52540">
    <property type="entry name" value="P-loop containing nucleoside triphosphate hydrolases"/>
    <property type="match status" value="1"/>
</dbReference>
<dbReference type="SMART" id="SM00028">
    <property type="entry name" value="TPR"/>
    <property type="match status" value="5"/>
</dbReference>
<feature type="compositionally biased region" description="Pro residues" evidence="8">
    <location>
        <begin position="332"/>
        <end position="350"/>
    </location>
</feature>
<keyword evidence="3" id="KW-0805">Transcription regulation</keyword>
<dbReference type="Gene3D" id="1.10.10.10">
    <property type="entry name" value="Winged helix-like DNA-binding domain superfamily/Winged helix DNA-binding domain"/>
    <property type="match status" value="1"/>
</dbReference>
<evidence type="ECO:0000256" key="2">
    <source>
        <dbReference type="ARBA" id="ARBA00023012"/>
    </source>
</evidence>
<evidence type="ECO:0000313" key="10">
    <source>
        <dbReference type="EMBL" id="MBQ0854881.1"/>
    </source>
</evidence>
<dbReference type="InterPro" id="IPR005158">
    <property type="entry name" value="BTAD"/>
</dbReference>
<dbReference type="InterPro" id="IPR036388">
    <property type="entry name" value="WH-like_DNA-bd_sf"/>
</dbReference>